<evidence type="ECO:0000313" key="3">
    <source>
        <dbReference type="Proteomes" id="UP000198639"/>
    </source>
</evidence>
<dbReference type="EMBL" id="FOLD01000007">
    <property type="protein sequence ID" value="SFC57118.1"/>
    <property type="molecule type" value="Genomic_DNA"/>
</dbReference>
<evidence type="ECO:0008006" key="4">
    <source>
        <dbReference type="Google" id="ProtNLM"/>
    </source>
</evidence>
<feature type="chain" id="PRO_5011481073" description="Lipoprotein" evidence="1">
    <location>
        <begin position="19"/>
        <end position="156"/>
    </location>
</feature>
<keyword evidence="1" id="KW-0732">Signal</keyword>
<sequence>MKHFLVGSMSRLSPFVLALPLLLGGCATVSDSPQQQLELHAVLDYREVGGVGCILSNDMGRWFVVAPGRVTVTRSTKPLSVSCKKDGAVVAQEQFGSRADVAGVIGNVVVTAGVGHLVDRYTGAGFSYPQNLTVVMEAVKVRDTLALEQRVENPVF</sequence>
<dbReference type="AlphaFoldDB" id="A0A1I1KEG4"/>
<keyword evidence="3" id="KW-1185">Reference proteome</keyword>
<dbReference type="STRING" id="1164594.SAMN05216204_107165"/>
<reference evidence="3" key="1">
    <citation type="submission" date="2016-10" db="EMBL/GenBank/DDBJ databases">
        <authorList>
            <person name="Varghese N."/>
            <person name="Submissions S."/>
        </authorList>
    </citation>
    <scope>NUCLEOTIDE SEQUENCE [LARGE SCALE GENOMIC DNA]</scope>
    <source>
        <strain evidence="3">CGMCC 1.12041</strain>
    </source>
</reference>
<name>A0A1I1KEG4_9BURK</name>
<accession>A0A1I1KEG4</accession>
<dbReference type="PROSITE" id="PS51257">
    <property type="entry name" value="PROKAR_LIPOPROTEIN"/>
    <property type="match status" value="1"/>
</dbReference>
<feature type="signal peptide" evidence="1">
    <location>
        <begin position="1"/>
        <end position="18"/>
    </location>
</feature>
<evidence type="ECO:0000256" key="1">
    <source>
        <dbReference type="SAM" id="SignalP"/>
    </source>
</evidence>
<gene>
    <name evidence="2" type="ORF">SAMN05216204_107165</name>
</gene>
<proteinExistence type="predicted"/>
<dbReference type="Proteomes" id="UP000198639">
    <property type="component" value="Unassembled WGS sequence"/>
</dbReference>
<organism evidence="2 3">
    <name type="scientific">Massilia yuzhufengensis</name>
    <dbReference type="NCBI Taxonomy" id="1164594"/>
    <lineage>
        <taxon>Bacteria</taxon>
        <taxon>Pseudomonadati</taxon>
        <taxon>Pseudomonadota</taxon>
        <taxon>Betaproteobacteria</taxon>
        <taxon>Burkholderiales</taxon>
        <taxon>Oxalobacteraceae</taxon>
        <taxon>Telluria group</taxon>
        <taxon>Massilia</taxon>
    </lineage>
</organism>
<protein>
    <recommendedName>
        <fullName evidence="4">Lipoprotein</fullName>
    </recommendedName>
</protein>
<evidence type="ECO:0000313" key="2">
    <source>
        <dbReference type="EMBL" id="SFC57118.1"/>
    </source>
</evidence>